<evidence type="ECO:0000313" key="3">
    <source>
        <dbReference type="Proteomes" id="UP001145050"/>
    </source>
</evidence>
<gene>
    <name evidence="2" type="ORF">NC797_01310</name>
</gene>
<evidence type="ECO:0000313" key="2">
    <source>
        <dbReference type="EMBL" id="MDC3423145.1"/>
    </source>
</evidence>
<dbReference type="Proteomes" id="UP001145050">
    <property type="component" value="Unassembled WGS sequence"/>
</dbReference>
<dbReference type="GO" id="GO:0005975">
    <property type="term" value="P:carbohydrate metabolic process"/>
    <property type="evidence" value="ECO:0007669"/>
    <property type="project" value="UniProtKB-ARBA"/>
</dbReference>
<evidence type="ECO:0000256" key="1">
    <source>
        <dbReference type="ARBA" id="ARBA00022801"/>
    </source>
</evidence>
<accession>A0A9X4AM49</accession>
<evidence type="ECO:0008006" key="4">
    <source>
        <dbReference type="Google" id="ProtNLM"/>
    </source>
</evidence>
<dbReference type="RefSeq" id="WP_272434802.1">
    <property type="nucleotide sequence ID" value="NZ_JAMQKB010000001.1"/>
</dbReference>
<sequence length="549" mass="64663">MKSVLYYSKHITVLFAVEELRRLMEKEDACTNTSFDGDHIHLMLESDYNESSFCINKLYLKHDGFAILEDHSDVWIVGKEERSILYGVYQFCEQRFGYRWVGFEEKIDQQYKNTNQIVQIQEPLFSRRGNIIETINDPSYINQLIDWGVKNGLNEFFFTFFLWDEVRSSIIDALAKRDLKVTLGGHSLTFLINTLQVGNTKTQNISFFAKDNSIQDLVIDKIIEICEADSIISRISLWPEDVGVSDSGFMQTYITFMEKLKTKITSRKLDVEVEHIVYNAGLAWNMLERDDKTKPSSHLDVLYAYWGRDYSQAIDHSNQEQIRAYDALIDWKMQTATKNKKITVLEYYSDHFMLSEIFPPLMNMINQDIQSYKITNINGLLNLIVPYHAKDPNSEMTQKYPWKWVQLINNYFYAGLSWGKDYNEASQKFFSAFGENGDQYQKLLKELEPILSKHTSWNVPLFPARLVDPEKVDYTGDIDSIINYLDNALQHLNKQNLKFDYELLKRQHKNNFSSFSNEEMINVYLYYLMQTLKMTKDNWREKQDELRKP</sequence>
<dbReference type="SUPFAM" id="SSF55545">
    <property type="entry name" value="beta-N-acetylhexosaminidase-like domain"/>
    <property type="match status" value="1"/>
</dbReference>
<keyword evidence="3" id="KW-1185">Reference proteome</keyword>
<protein>
    <recommendedName>
        <fullName evidence="4">Alpha glucuronidase N-terminal domain-containing protein</fullName>
    </recommendedName>
</protein>
<dbReference type="AlphaFoldDB" id="A0A9X4AM49"/>
<reference evidence="2" key="1">
    <citation type="submission" date="2022-06" db="EMBL/GenBank/DDBJ databases">
        <title>Aquibacillus sp. a new bacterium isolated from soil saline samples.</title>
        <authorList>
            <person name="Galisteo C."/>
            <person name="De La Haba R."/>
            <person name="Sanchez-Porro C."/>
            <person name="Ventosa A."/>
        </authorList>
    </citation>
    <scope>NUCLEOTIDE SEQUENCE</scope>
    <source>
        <strain evidence="2">3ASR75-11</strain>
    </source>
</reference>
<dbReference type="GO" id="GO:0016787">
    <property type="term" value="F:hydrolase activity"/>
    <property type="evidence" value="ECO:0007669"/>
    <property type="project" value="UniProtKB-KW"/>
</dbReference>
<proteinExistence type="predicted"/>
<keyword evidence="1" id="KW-0378">Hydrolase</keyword>
<name>A0A9X4AM49_9BACI</name>
<dbReference type="EMBL" id="JAMQKB010000001">
    <property type="protein sequence ID" value="MDC3423145.1"/>
    <property type="molecule type" value="Genomic_DNA"/>
</dbReference>
<dbReference type="InterPro" id="IPR029018">
    <property type="entry name" value="Hex-like_dom2"/>
</dbReference>
<comment type="caution">
    <text evidence="2">The sequence shown here is derived from an EMBL/GenBank/DDBJ whole genome shotgun (WGS) entry which is preliminary data.</text>
</comment>
<dbReference type="Gene3D" id="3.30.379.10">
    <property type="entry name" value="Chitobiase/beta-hexosaminidase domain 2-like"/>
    <property type="match status" value="1"/>
</dbReference>
<organism evidence="2 3">
    <name type="scientific">Terrihalobacillus insolitus</name>
    <dbReference type="NCBI Taxonomy" id="2950438"/>
    <lineage>
        <taxon>Bacteria</taxon>
        <taxon>Bacillati</taxon>
        <taxon>Bacillota</taxon>
        <taxon>Bacilli</taxon>
        <taxon>Bacillales</taxon>
        <taxon>Bacillaceae</taxon>
        <taxon>Terrihalobacillus</taxon>
    </lineage>
</organism>